<feature type="compositionally biased region" description="Basic residues" evidence="1">
    <location>
        <begin position="42"/>
        <end position="52"/>
    </location>
</feature>
<evidence type="ECO:0000313" key="4">
    <source>
        <dbReference type="EMBL" id="SCO72340.1"/>
    </source>
</evidence>
<proteinExistence type="predicted"/>
<dbReference type="EMBL" id="CAJZCX010000009">
    <property type="protein sequence ID" value="CAG9479057.1"/>
    <property type="molecule type" value="Genomic_DNA"/>
</dbReference>
<evidence type="ECO:0000313" key="5">
    <source>
        <dbReference type="Proteomes" id="UP000196402"/>
    </source>
</evidence>
<reference evidence="5 6" key="1">
    <citation type="submission" date="2016-07" db="EMBL/GenBank/DDBJ databases">
        <authorList>
            <consortium name="Pathogen Informatics"/>
        </authorList>
    </citation>
    <scope>NUCLEOTIDE SEQUENCE [LARGE SCALE GENOMIC DNA]</scope>
    <source>
        <strain evidence="2">PvW1</strain>
    </source>
</reference>
<dbReference type="Proteomes" id="UP000779233">
    <property type="component" value="Unassembled WGS sequence"/>
</dbReference>
<dbReference type="Proteomes" id="UP000196402">
    <property type="component" value="Chromosome 8"/>
</dbReference>
<dbReference type="Proteomes" id="UP000305196">
    <property type="component" value="Chromosome 8"/>
</dbReference>
<feature type="region of interest" description="Disordered" evidence="1">
    <location>
        <begin position="42"/>
        <end position="70"/>
    </location>
</feature>
<accession>A0A1G4GWE6</accession>
<dbReference type="VEuPathDB" id="PlasmoDB:PVPAM_080031700"/>
<dbReference type="AlphaFoldDB" id="A0A1G4GWE6"/>
<organism evidence="3 5">
    <name type="scientific">Plasmodium vivax</name>
    <name type="common">malaria parasite P. vivax</name>
    <dbReference type="NCBI Taxonomy" id="5855"/>
    <lineage>
        <taxon>Eukaryota</taxon>
        <taxon>Sar</taxon>
        <taxon>Alveolata</taxon>
        <taxon>Apicomplexa</taxon>
        <taxon>Aconoidasida</taxon>
        <taxon>Haemosporida</taxon>
        <taxon>Plasmodiidae</taxon>
        <taxon>Plasmodium</taxon>
        <taxon>Plasmodium (Plasmodium)</taxon>
    </lineage>
</organism>
<evidence type="ECO:0000313" key="3">
    <source>
        <dbReference type="EMBL" id="SCO66914.1"/>
    </source>
</evidence>
<evidence type="ECO:0000313" key="2">
    <source>
        <dbReference type="EMBL" id="CAG9479057.1"/>
    </source>
</evidence>
<sequence>MFVGKLYSLTSLCVKKMYQKSVHAFLHLYYFLYIVDQRMRKKNKRNRKKKKERNVLTFGKKERSGAPKAE</sequence>
<protein>
    <submittedName>
        <fullName evidence="2">(malaria parasite P. vivax) hypothetical protein</fullName>
    </submittedName>
</protein>
<dbReference type="EMBL" id="LT615246">
    <property type="protein sequence ID" value="SCO66914.1"/>
    <property type="molecule type" value="Genomic_DNA"/>
</dbReference>
<gene>
    <name evidence="4" type="ORF">PVC01_080024400</name>
    <name evidence="3" type="ORF">PVT01_080024700</name>
    <name evidence="2" type="ORF">PVW1_080024900</name>
</gene>
<evidence type="ECO:0000313" key="6">
    <source>
        <dbReference type="Proteomes" id="UP000305196"/>
    </source>
</evidence>
<dbReference type="VEuPathDB" id="PlasmoDB:PVW1_080024900"/>
<name>A0A1G4GWE6_PLAVI</name>
<dbReference type="EMBL" id="LT615263">
    <property type="protein sequence ID" value="SCO72340.1"/>
    <property type="molecule type" value="Genomic_DNA"/>
</dbReference>
<feature type="compositionally biased region" description="Basic and acidic residues" evidence="1">
    <location>
        <begin position="59"/>
        <end position="70"/>
    </location>
</feature>
<evidence type="ECO:0000256" key="1">
    <source>
        <dbReference type="SAM" id="MobiDB-lite"/>
    </source>
</evidence>